<evidence type="ECO:0000313" key="3">
    <source>
        <dbReference type="Proteomes" id="UP001172673"/>
    </source>
</evidence>
<protein>
    <submittedName>
        <fullName evidence="2">Uncharacterized protein</fullName>
    </submittedName>
</protein>
<evidence type="ECO:0000313" key="2">
    <source>
        <dbReference type="EMBL" id="KAJ9604577.1"/>
    </source>
</evidence>
<dbReference type="EMBL" id="JAPDRK010000018">
    <property type="protein sequence ID" value="KAJ9604577.1"/>
    <property type="molecule type" value="Genomic_DNA"/>
</dbReference>
<feature type="region of interest" description="Disordered" evidence="1">
    <location>
        <begin position="37"/>
        <end position="148"/>
    </location>
</feature>
<sequence length="597" mass="67325">MPTGVIHFVTETGQSEIGVPGKKRLSRINSHVARFSHNRRKNNKNNNSANFSRTSSPLQVDFVIESPPTDTSRSSSDSPKSITSYPSQPPDEDVKGPDLFQVELPERRRSTGSPRANRPFDSALARHRSVDLPISTDEDESKSRDLVRRRSEEPLLTARVPRIGSLGSTLPLGNSVGLYEKYLLDYYFTELPTQMFGFHREAIYCPYRTDAARTLQRSPSALQWILVIAEQQMNKYAPEASKSVMLGQSILKRRANGYGVLRLLLNNPNFDIEDAITTLRYAISAECYVFNADACTHHLKALDSLLQQPGILNYFAFNTDKTALTLAGLKRVFVNAPMVMKSISEFEAVKTMIFLNLRRLQTLSKQNHADLIRHATTAYLQQNEDNDVGQSRAGVYPLKTASHESLLGQYLNIKRSTLFSTYTSHIMNSTCDPEIKYSLQAGLLTLFYQLNMTLASFGRQNFADKTMFLQRLKSVLDGSSERSLTASAIMGVVDYVREQYYSERFDKEEMILKEVDMCTYGINILKIFTLMDGESRTQLTTAVRAWLLSDISPDIDLGKDDLTEEDFVALEDQVTRAWWKDHLNSKAAQSPSQSPAP</sequence>
<comment type="caution">
    <text evidence="2">The sequence shown here is derived from an EMBL/GenBank/DDBJ whole genome shotgun (WGS) entry which is preliminary data.</text>
</comment>
<feature type="compositionally biased region" description="Low complexity" evidence="1">
    <location>
        <begin position="66"/>
        <end position="86"/>
    </location>
</feature>
<organism evidence="2 3">
    <name type="scientific">Cladophialophora chaetospira</name>
    <dbReference type="NCBI Taxonomy" id="386627"/>
    <lineage>
        <taxon>Eukaryota</taxon>
        <taxon>Fungi</taxon>
        <taxon>Dikarya</taxon>
        <taxon>Ascomycota</taxon>
        <taxon>Pezizomycotina</taxon>
        <taxon>Eurotiomycetes</taxon>
        <taxon>Chaetothyriomycetidae</taxon>
        <taxon>Chaetothyriales</taxon>
        <taxon>Herpotrichiellaceae</taxon>
        <taxon>Cladophialophora</taxon>
    </lineage>
</organism>
<evidence type="ECO:0000256" key="1">
    <source>
        <dbReference type="SAM" id="MobiDB-lite"/>
    </source>
</evidence>
<feature type="compositionally biased region" description="Polar residues" evidence="1">
    <location>
        <begin position="48"/>
        <end position="58"/>
    </location>
</feature>
<name>A0AA38X0Q2_9EURO</name>
<gene>
    <name evidence="2" type="ORF">H2200_010690</name>
</gene>
<dbReference type="AlphaFoldDB" id="A0AA38X0Q2"/>
<keyword evidence="3" id="KW-1185">Reference proteome</keyword>
<proteinExistence type="predicted"/>
<dbReference type="Proteomes" id="UP001172673">
    <property type="component" value="Unassembled WGS sequence"/>
</dbReference>
<accession>A0AA38X0Q2</accession>
<reference evidence="2" key="1">
    <citation type="submission" date="2022-10" db="EMBL/GenBank/DDBJ databases">
        <title>Culturing micro-colonial fungi from biological soil crusts in the Mojave desert and describing Neophaeococcomyces mojavensis, and introducing the new genera and species Taxawa tesnikishii.</title>
        <authorList>
            <person name="Kurbessoian T."/>
            <person name="Stajich J.E."/>
        </authorList>
    </citation>
    <scope>NUCLEOTIDE SEQUENCE</scope>
    <source>
        <strain evidence="2">TK_41</strain>
    </source>
</reference>